<dbReference type="PANTHER" id="PTHR45982:SF1">
    <property type="entry name" value="REGULATOR OF CHROMOSOME CONDENSATION"/>
    <property type="match status" value="1"/>
</dbReference>
<dbReference type="AlphaFoldDB" id="A0A225UK60"/>
<feature type="repeat" description="RCC1" evidence="1">
    <location>
        <begin position="7"/>
        <end position="59"/>
    </location>
</feature>
<proteinExistence type="predicted"/>
<dbReference type="PRINTS" id="PR00633">
    <property type="entry name" value="RCCNDNSATION"/>
</dbReference>
<dbReference type="InterPro" id="IPR009091">
    <property type="entry name" value="RCC1/BLIP-II"/>
</dbReference>
<dbReference type="InterPro" id="IPR000408">
    <property type="entry name" value="Reg_chr_condens"/>
</dbReference>
<dbReference type="Proteomes" id="UP000198211">
    <property type="component" value="Unassembled WGS sequence"/>
</dbReference>
<sequence length="253" mass="26785">MATSVSGGLFTWESCPSTSSCTSLGRGCATPERVPWFTPPEKVFRVACGTRHALVLTSCGVYSWGSNIYGQLGLGIHCSPVDPQTVEPAPVCLPVDCKPVLDVACGDFHSVVLSAAGQVFTFGCNWEGQLGINESQYSENIVATGCAYEPLPVIFPGPEADMRIYFIVAGPQTTVVAATTGQVFQWGKCVRSGIDGVCGQINCLQPEDLKTVRDSDAPVSGPIWHSIAFADGLVVLTRHTNSTNSAVEDPVAR</sequence>
<dbReference type="PROSITE" id="PS00626">
    <property type="entry name" value="RCC1_2"/>
    <property type="match status" value="2"/>
</dbReference>
<dbReference type="SUPFAM" id="SSF50985">
    <property type="entry name" value="RCC1/BLIP-II"/>
    <property type="match status" value="1"/>
</dbReference>
<comment type="caution">
    <text evidence="2">The sequence shown here is derived from an EMBL/GenBank/DDBJ whole genome shotgun (WGS) entry which is preliminary data.</text>
</comment>
<evidence type="ECO:0000313" key="2">
    <source>
        <dbReference type="EMBL" id="OWY93363.1"/>
    </source>
</evidence>
<protein>
    <submittedName>
        <fullName evidence="2">Putative E3 ubiquitin-protein ligase HERC4-like isoform X1</fullName>
    </submittedName>
</protein>
<dbReference type="OrthoDB" id="5981550at2759"/>
<dbReference type="PANTHER" id="PTHR45982">
    <property type="entry name" value="REGULATOR OF CHROMOSOME CONDENSATION"/>
    <property type="match status" value="1"/>
</dbReference>
<name>A0A225UK60_9STRA</name>
<dbReference type="Pfam" id="PF00415">
    <property type="entry name" value="RCC1"/>
    <property type="match status" value="2"/>
</dbReference>
<dbReference type="EMBL" id="NBNE01016215">
    <property type="protein sequence ID" value="OWY93363.1"/>
    <property type="molecule type" value="Genomic_DNA"/>
</dbReference>
<feature type="repeat" description="RCC1" evidence="1">
    <location>
        <begin position="117"/>
        <end position="180"/>
    </location>
</feature>
<dbReference type="STRING" id="4795.A0A225UK60"/>
<organism evidence="2 3">
    <name type="scientific">Phytophthora megakarya</name>
    <dbReference type="NCBI Taxonomy" id="4795"/>
    <lineage>
        <taxon>Eukaryota</taxon>
        <taxon>Sar</taxon>
        <taxon>Stramenopiles</taxon>
        <taxon>Oomycota</taxon>
        <taxon>Peronosporomycetes</taxon>
        <taxon>Peronosporales</taxon>
        <taxon>Peronosporaceae</taxon>
        <taxon>Phytophthora</taxon>
    </lineage>
</organism>
<dbReference type="Gene3D" id="2.130.10.30">
    <property type="entry name" value="Regulator of chromosome condensation 1/beta-lactamase-inhibitor protein II"/>
    <property type="match status" value="1"/>
</dbReference>
<gene>
    <name evidence="2" type="ORF">PHMEG_00037270</name>
</gene>
<feature type="repeat" description="RCC1" evidence="1">
    <location>
        <begin position="59"/>
        <end position="116"/>
    </location>
</feature>
<dbReference type="PROSITE" id="PS50012">
    <property type="entry name" value="RCC1_3"/>
    <property type="match status" value="3"/>
</dbReference>
<evidence type="ECO:0000313" key="3">
    <source>
        <dbReference type="Proteomes" id="UP000198211"/>
    </source>
</evidence>
<reference evidence="3" key="1">
    <citation type="submission" date="2017-03" db="EMBL/GenBank/DDBJ databases">
        <title>Phytopthora megakarya and P. palmivora, two closely related causual agents of cacao black pod achieved similar genome size and gene model numbers by different mechanisms.</title>
        <authorList>
            <person name="Ali S."/>
            <person name="Shao J."/>
            <person name="Larry D.J."/>
            <person name="Kronmiller B."/>
            <person name="Shen D."/>
            <person name="Strem M.D."/>
            <person name="Melnick R.L."/>
            <person name="Guiltinan M.J."/>
            <person name="Tyler B.M."/>
            <person name="Meinhardt L.W."/>
            <person name="Bailey B.A."/>
        </authorList>
    </citation>
    <scope>NUCLEOTIDE SEQUENCE [LARGE SCALE GENOMIC DNA]</scope>
    <source>
        <strain evidence="3">zdho120</strain>
    </source>
</reference>
<keyword evidence="3" id="KW-1185">Reference proteome</keyword>
<dbReference type="InterPro" id="IPR051553">
    <property type="entry name" value="Ran_GTPase-activating"/>
</dbReference>
<accession>A0A225UK60</accession>
<evidence type="ECO:0000256" key="1">
    <source>
        <dbReference type="PROSITE-ProRule" id="PRU00235"/>
    </source>
</evidence>